<gene>
    <name evidence="2" type="ORF">METZ01_LOCUS130132</name>
</gene>
<evidence type="ECO:0000313" key="2">
    <source>
        <dbReference type="EMBL" id="SVA77278.1"/>
    </source>
</evidence>
<feature type="non-terminal residue" evidence="2">
    <location>
        <position position="1"/>
    </location>
</feature>
<accession>A0A381YJM7</accession>
<name>A0A381YJM7_9ZZZZ</name>
<evidence type="ECO:0000256" key="1">
    <source>
        <dbReference type="SAM" id="MobiDB-lite"/>
    </source>
</evidence>
<proteinExistence type="predicted"/>
<organism evidence="2">
    <name type="scientific">marine metagenome</name>
    <dbReference type="NCBI Taxonomy" id="408172"/>
    <lineage>
        <taxon>unclassified sequences</taxon>
        <taxon>metagenomes</taxon>
        <taxon>ecological metagenomes</taxon>
    </lineage>
</organism>
<dbReference type="EMBL" id="UINC01018404">
    <property type="protein sequence ID" value="SVA77278.1"/>
    <property type="molecule type" value="Genomic_DNA"/>
</dbReference>
<sequence length="170" mass="17679">VFEDRIAVLGGHGQNGIGRNHHLVARVDKVEHRVRDGDVERHAGNHNGGNPLVAKQAVQFGARGGGQPVEPWQQYVGLRGVAHLVDGLRGPGTRVLLDSCIAGRAEQSGVATGPPPVGADHGQAVDNPHPGCPGRRGQLAEGGTEPAGRRLGQGREAGIRPDNAVLALDE</sequence>
<protein>
    <submittedName>
        <fullName evidence="2">Uncharacterized protein</fullName>
    </submittedName>
</protein>
<reference evidence="2" key="1">
    <citation type="submission" date="2018-05" db="EMBL/GenBank/DDBJ databases">
        <authorList>
            <person name="Lanie J.A."/>
            <person name="Ng W.-L."/>
            <person name="Kazmierczak K.M."/>
            <person name="Andrzejewski T.M."/>
            <person name="Davidsen T.M."/>
            <person name="Wayne K.J."/>
            <person name="Tettelin H."/>
            <person name="Glass J.I."/>
            <person name="Rusch D."/>
            <person name="Podicherti R."/>
            <person name="Tsui H.-C.T."/>
            <person name="Winkler M.E."/>
        </authorList>
    </citation>
    <scope>NUCLEOTIDE SEQUENCE</scope>
</reference>
<feature type="region of interest" description="Disordered" evidence="1">
    <location>
        <begin position="107"/>
        <end position="170"/>
    </location>
</feature>
<dbReference type="AlphaFoldDB" id="A0A381YJM7"/>